<dbReference type="Proteomes" id="UP001632037">
    <property type="component" value="Unassembled WGS sequence"/>
</dbReference>
<proteinExistence type="predicted"/>
<organism evidence="1 2">
    <name type="scientific">Phytophthora oleae</name>
    <dbReference type="NCBI Taxonomy" id="2107226"/>
    <lineage>
        <taxon>Eukaryota</taxon>
        <taxon>Sar</taxon>
        <taxon>Stramenopiles</taxon>
        <taxon>Oomycota</taxon>
        <taxon>Peronosporomycetes</taxon>
        <taxon>Peronosporales</taxon>
        <taxon>Peronosporaceae</taxon>
        <taxon>Phytophthora</taxon>
    </lineage>
</organism>
<sequence length="162" mass="19020">MKTRLKIQASEGQFYCRIRSSTLLGSSRSMEQQSQKARNKGVAISALIREQKERYRQHDPHLNSALDEVYQYVTTKIDPVLTKALEEVLLYQPDQTADFLANAVRGTLNLKKYNYVELKRQLYFDRKVRHLMVLAMNNAIRERPADPKEFLAEVFESRSRFY</sequence>
<reference evidence="1 2" key="1">
    <citation type="submission" date="2024-09" db="EMBL/GenBank/DDBJ databases">
        <title>Genome sequencing and assembly of Phytophthora oleae, isolate VK10A, causative agent of rot of olive drupes.</title>
        <authorList>
            <person name="Conti Taguali S."/>
            <person name="Riolo M."/>
            <person name="La Spada F."/>
            <person name="Cacciola S.O."/>
            <person name="Dionisio G."/>
        </authorList>
    </citation>
    <scope>NUCLEOTIDE SEQUENCE [LARGE SCALE GENOMIC DNA]</scope>
    <source>
        <strain evidence="1 2">VK10A</strain>
    </source>
</reference>
<accession>A0ABD3FLZ5</accession>
<gene>
    <name evidence="1" type="ORF">V7S43_008221</name>
</gene>
<evidence type="ECO:0000313" key="1">
    <source>
        <dbReference type="EMBL" id="KAL3666594.1"/>
    </source>
</evidence>
<comment type="caution">
    <text evidence="1">The sequence shown here is derived from an EMBL/GenBank/DDBJ whole genome shotgun (WGS) entry which is preliminary data.</text>
</comment>
<keyword evidence="2" id="KW-1185">Reference proteome</keyword>
<protein>
    <submittedName>
        <fullName evidence="1">Uncharacterized protein</fullName>
    </submittedName>
</protein>
<dbReference type="CDD" id="cd22958">
    <property type="entry name" value="DD_DPY30_SDC1-like"/>
    <property type="match status" value="1"/>
</dbReference>
<name>A0ABD3FLZ5_9STRA</name>
<dbReference type="EMBL" id="JBIMZQ010000016">
    <property type="protein sequence ID" value="KAL3666594.1"/>
    <property type="molecule type" value="Genomic_DNA"/>
</dbReference>
<evidence type="ECO:0000313" key="2">
    <source>
        <dbReference type="Proteomes" id="UP001632037"/>
    </source>
</evidence>
<dbReference type="AlphaFoldDB" id="A0ABD3FLZ5"/>